<keyword evidence="14" id="KW-1185">Reference proteome</keyword>
<dbReference type="GO" id="GO:0030145">
    <property type="term" value="F:manganese ion binding"/>
    <property type="evidence" value="ECO:0007669"/>
    <property type="project" value="UniProtKB-UniRule"/>
</dbReference>
<evidence type="ECO:0000256" key="9">
    <source>
        <dbReference type="ARBA" id="ARBA00023211"/>
    </source>
</evidence>
<dbReference type="PANTHER" id="PTHR10277">
    <property type="entry name" value="HOMOCITRATE SYNTHASE-RELATED"/>
    <property type="match status" value="1"/>
</dbReference>
<sequence>MRKIEFLDTSLRDGEQTPGVNFSVQEKIDIAKQLEKWGISAIEAGFPAASPDSFLAVSEIAKAMTSTAVTGLCRCVKGDIDKASLALKDAKYPQVHVFIATSPVHMEYKLKMTPDEVIASIAEHVTYARSLFEIVEFSPEDATRTDKDFLLKAVQTAVDNGATYINIPDTVGYTTPEEFGQIFKFLIENVKTDHKIIFSPHCHDDLGMATANTLAAIKNGAGRVEGTVNGIGERAGNVALEEVAVALHIRKDYYQATSDIVLNRTKTTADMISRYSGLSIPKNKAVTGGNAFAHESGIHQDGVLKNPETYEIITPELVGIKFNSLPLGKLSGRHAFKEKLKELEFEFTDEELNQHFANFKKLADKKKEITDEDVRALILGHNSADSEITLEDVRLSYNSSDEQEARVSIFNKAIQESKEIDAKGSGSVEAIFNAIDNYFDQDVTLESYEIDAITSGIDAQAEVQVNVTNPKTGTHFSARGIDYDVLKASAQAYLRANAFIKRENEK</sequence>
<dbReference type="NCBIfam" id="TIGR00973">
    <property type="entry name" value="leuA_bact"/>
    <property type="match status" value="1"/>
</dbReference>
<dbReference type="GO" id="GO:0003852">
    <property type="term" value="F:2-isopropylmalate synthase activity"/>
    <property type="evidence" value="ECO:0007669"/>
    <property type="project" value="UniProtKB-UniRule"/>
</dbReference>
<accession>A0A1E8GLX2</accession>
<organism evidence="13 14">
    <name type="scientific">Floricoccus tropicus</name>
    <dbReference type="NCBI Taxonomy" id="1859473"/>
    <lineage>
        <taxon>Bacteria</taxon>
        <taxon>Bacillati</taxon>
        <taxon>Bacillota</taxon>
        <taxon>Bacilli</taxon>
        <taxon>Lactobacillales</taxon>
        <taxon>Streptococcaceae</taxon>
        <taxon>Floricoccus</taxon>
    </lineage>
</organism>
<feature type="binding site" evidence="11">
    <location>
        <position position="201"/>
    </location>
    <ligand>
        <name>Mn(2+)</name>
        <dbReference type="ChEBI" id="CHEBI:29035"/>
    </ligand>
</feature>
<dbReference type="InterPro" id="IPR002034">
    <property type="entry name" value="AIPM/Hcit_synth_CS"/>
</dbReference>
<gene>
    <name evidence="11" type="primary">leuA</name>
    <name evidence="13" type="ORF">BG261_03935</name>
</gene>
<dbReference type="InterPro" id="IPR036230">
    <property type="entry name" value="LeuA_allosteric_dom_sf"/>
</dbReference>
<dbReference type="GO" id="GO:0003985">
    <property type="term" value="F:acetyl-CoA C-acetyltransferase activity"/>
    <property type="evidence" value="ECO:0007669"/>
    <property type="project" value="UniProtKB-UniRule"/>
</dbReference>
<dbReference type="Gene3D" id="1.10.238.260">
    <property type="match status" value="1"/>
</dbReference>
<proteinExistence type="inferred from homology"/>
<dbReference type="Pfam" id="PF08502">
    <property type="entry name" value="LeuA_dimer"/>
    <property type="match status" value="1"/>
</dbReference>
<dbReference type="Gene3D" id="3.30.160.270">
    <property type="match status" value="1"/>
</dbReference>
<dbReference type="InterPro" id="IPR013785">
    <property type="entry name" value="Aldolase_TIM"/>
</dbReference>
<dbReference type="STRING" id="1859473.BG261_03935"/>
<feature type="domain" description="Pyruvate carboxyltransferase" evidence="12">
    <location>
        <begin position="4"/>
        <end position="266"/>
    </location>
</feature>
<keyword evidence="6 11" id="KW-0028">Amino-acid biosynthesis</keyword>
<protein>
    <recommendedName>
        <fullName evidence="4 11">2-isopropylmalate synthase</fullName>
        <ecNumber evidence="3 11">2.3.3.13</ecNumber>
    </recommendedName>
    <alternativeName>
        <fullName evidence="11">Alpha-IPM synthase</fullName>
    </alternativeName>
    <alternativeName>
        <fullName evidence="11">Alpha-isopropylmalate synthase</fullName>
    </alternativeName>
</protein>
<dbReference type="Pfam" id="PF22617">
    <property type="entry name" value="HCS_D2"/>
    <property type="match status" value="1"/>
</dbReference>
<dbReference type="EMBL" id="MKIR01000020">
    <property type="protein sequence ID" value="OFI49230.1"/>
    <property type="molecule type" value="Genomic_DNA"/>
</dbReference>
<comment type="subunit">
    <text evidence="11">Homodimer.</text>
</comment>
<dbReference type="PROSITE" id="PS00815">
    <property type="entry name" value="AIPM_HOMOCIT_SYNTH_1"/>
    <property type="match status" value="1"/>
</dbReference>
<dbReference type="PROSITE" id="PS00816">
    <property type="entry name" value="AIPM_HOMOCIT_SYNTH_2"/>
    <property type="match status" value="1"/>
</dbReference>
<dbReference type="InterPro" id="IPR005671">
    <property type="entry name" value="LeuA_bact_synth"/>
</dbReference>
<dbReference type="InterPro" id="IPR000891">
    <property type="entry name" value="PYR_CT"/>
</dbReference>
<keyword evidence="7 11" id="KW-0808">Transferase</keyword>
<keyword evidence="9 11" id="KW-0464">Manganese</keyword>
<dbReference type="Gene3D" id="3.20.20.70">
    <property type="entry name" value="Aldolase class I"/>
    <property type="match status" value="1"/>
</dbReference>
<feature type="binding site" evidence="11">
    <location>
        <position position="13"/>
    </location>
    <ligand>
        <name>Mn(2+)</name>
        <dbReference type="ChEBI" id="CHEBI:29035"/>
    </ligand>
</feature>
<evidence type="ECO:0000256" key="3">
    <source>
        <dbReference type="ARBA" id="ARBA00012973"/>
    </source>
</evidence>
<dbReference type="NCBIfam" id="NF002088">
    <property type="entry name" value="PRK00915.1-5"/>
    <property type="match status" value="1"/>
</dbReference>
<evidence type="ECO:0000256" key="2">
    <source>
        <dbReference type="ARBA" id="ARBA00009396"/>
    </source>
</evidence>
<evidence type="ECO:0000256" key="5">
    <source>
        <dbReference type="ARBA" id="ARBA00022430"/>
    </source>
</evidence>
<evidence type="ECO:0000256" key="1">
    <source>
        <dbReference type="ARBA" id="ARBA00004689"/>
    </source>
</evidence>
<dbReference type="InterPro" id="IPR013709">
    <property type="entry name" value="2-isopropylmalate_synth_dimer"/>
</dbReference>
<dbReference type="SUPFAM" id="SSF51569">
    <property type="entry name" value="Aldolase"/>
    <property type="match status" value="1"/>
</dbReference>
<dbReference type="InterPro" id="IPR054691">
    <property type="entry name" value="LeuA/HCS_post-cat"/>
</dbReference>
<comment type="pathway">
    <text evidence="1 11">Amino-acid biosynthesis; L-leucine biosynthesis; L-leucine from 3-methyl-2-oxobutanoate: step 1/4.</text>
</comment>
<evidence type="ECO:0000313" key="14">
    <source>
        <dbReference type="Proteomes" id="UP000178622"/>
    </source>
</evidence>
<evidence type="ECO:0000256" key="7">
    <source>
        <dbReference type="ARBA" id="ARBA00022679"/>
    </source>
</evidence>
<keyword evidence="11" id="KW-0963">Cytoplasm</keyword>
<dbReference type="SMART" id="SM00917">
    <property type="entry name" value="LeuA_dimer"/>
    <property type="match status" value="1"/>
</dbReference>
<dbReference type="InterPro" id="IPR050073">
    <property type="entry name" value="2-IPM_HCS-like"/>
</dbReference>
<comment type="similarity">
    <text evidence="2 11">Belongs to the alpha-IPM synthase/homocitrate synthase family. LeuA type 1 subfamily.</text>
</comment>
<dbReference type="PANTHER" id="PTHR10277:SF9">
    <property type="entry name" value="2-ISOPROPYLMALATE SYNTHASE 1, CHLOROPLASTIC-RELATED"/>
    <property type="match status" value="1"/>
</dbReference>
<evidence type="ECO:0000256" key="4">
    <source>
        <dbReference type="ARBA" id="ARBA00018198"/>
    </source>
</evidence>
<evidence type="ECO:0000256" key="6">
    <source>
        <dbReference type="ARBA" id="ARBA00022605"/>
    </source>
</evidence>
<dbReference type="GO" id="GO:0009098">
    <property type="term" value="P:L-leucine biosynthetic process"/>
    <property type="evidence" value="ECO:0007669"/>
    <property type="project" value="UniProtKB-UniRule"/>
</dbReference>
<evidence type="ECO:0000256" key="11">
    <source>
        <dbReference type="HAMAP-Rule" id="MF_01025"/>
    </source>
</evidence>
<feature type="binding site" evidence="11">
    <location>
        <position position="237"/>
    </location>
    <ligand>
        <name>Mn(2+)</name>
        <dbReference type="ChEBI" id="CHEBI:29035"/>
    </ligand>
</feature>
<keyword evidence="10 11" id="KW-0100">Branched-chain amino acid biosynthesis</keyword>
<feature type="binding site" evidence="11">
    <location>
        <position position="203"/>
    </location>
    <ligand>
        <name>Mn(2+)</name>
        <dbReference type="ChEBI" id="CHEBI:29035"/>
    </ligand>
</feature>
<feature type="region of interest" description="Regulatory domain" evidence="11">
    <location>
        <begin position="389"/>
        <end position="506"/>
    </location>
</feature>
<keyword evidence="5 11" id="KW-0432">Leucine biosynthesis</keyword>
<dbReference type="OrthoDB" id="9804858at2"/>
<comment type="catalytic activity">
    <reaction evidence="11">
        <text>3-methyl-2-oxobutanoate + acetyl-CoA + H2O = (2S)-2-isopropylmalate + CoA + H(+)</text>
        <dbReference type="Rhea" id="RHEA:21524"/>
        <dbReference type="ChEBI" id="CHEBI:1178"/>
        <dbReference type="ChEBI" id="CHEBI:11851"/>
        <dbReference type="ChEBI" id="CHEBI:15377"/>
        <dbReference type="ChEBI" id="CHEBI:15378"/>
        <dbReference type="ChEBI" id="CHEBI:57287"/>
        <dbReference type="ChEBI" id="CHEBI:57288"/>
        <dbReference type="EC" id="2.3.3.13"/>
    </reaction>
</comment>
<dbReference type="RefSeq" id="WP_070792276.1">
    <property type="nucleotide sequence ID" value="NZ_MKIR01000020.1"/>
</dbReference>
<comment type="function">
    <text evidence="11">Catalyzes the condensation of the acetyl group of acetyl-CoA with 3-methyl-2-oxobutanoate (2-ketoisovalerate) to form 3-carboxy-3-hydroxy-4-methylpentanoate (2-isopropylmalate).</text>
</comment>
<dbReference type="FunFam" id="3.20.20.70:FF:000010">
    <property type="entry name" value="2-isopropylmalate synthase"/>
    <property type="match status" value="1"/>
</dbReference>
<dbReference type="Pfam" id="PF00682">
    <property type="entry name" value="HMGL-like"/>
    <property type="match status" value="1"/>
</dbReference>
<comment type="caution">
    <text evidence="13">The sequence shown here is derived from an EMBL/GenBank/DDBJ whole genome shotgun (WGS) entry which is preliminary data.</text>
</comment>
<dbReference type="HAMAP" id="MF_01025">
    <property type="entry name" value="LeuA_type1"/>
    <property type="match status" value="1"/>
</dbReference>
<name>A0A1E8GLX2_9LACT</name>
<dbReference type="FunFam" id="1.10.238.260:FF:000001">
    <property type="entry name" value="2-isopropylmalate synthase"/>
    <property type="match status" value="1"/>
</dbReference>
<evidence type="ECO:0000313" key="13">
    <source>
        <dbReference type="EMBL" id="OFI49230.1"/>
    </source>
</evidence>
<reference evidence="14" key="1">
    <citation type="submission" date="2016-09" db="EMBL/GenBank/DDBJ databases">
        <title>Draft genome sequence of a novel species of the family Streptococcaceae isolated from flowers.</title>
        <authorList>
            <person name="Chuah L.-O."/>
            <person name="Yap K.-P."/>
            <person name="Thong K.L."/>
            <person name="Liong M.T."/>
            <person name="Ahmad R."/>
            <person name="Rusul G."/>
        </authorList>
    </citation>
    <scope>NUCLEOTIDE SEQUENCE [LARGE SCALE GENOMIC DNA]</scope>
    <source>
        <strain evidence="14">DF1</strain>
    </source>
</reference>
<dbReference type="Proteomes" id="UP000178622">
    <property type="component" value="Unassembled WGS sequence"/>
</dbReference>
<evidence type="ECO:0000259" key="12">
    <source>
        <dbReference type="PROSITE" id="PS50991"/>
    </source>
</evidence>
<keyword evidence="8 11" id="KW-0479">Metal-binding</keyword>
<evidence type="ECO:0000256" key="8">
    <source>
        <dbReference type="ARBA" id="ARBA00022723"/>
    </source>
</evidence>
<dbReference type="NCBIfam" id="NF002086">
    <property type="entry name" value="PRK00915.1-3"/>
    <property type="match status" value="1"/>
</dbReference>
<evidence type="ECO:0000256" key="10">
    <source>
        <dbReference type="ARBA" id="ARBA00023304"/>
    </source>
</evidence>
<dbReference type="CDD" id="cd07940">
    <property type="entry name" value="DRE_TIM_IPMS"/>
    <property type="match status" value="1"/>
</dbReference>
<dbReference type="PROSITE" id="PS50991">
    <property type="entry name" value="PYR_CT"/>
    <property type="match status" value="1"/>
</dbReference>
<dbReference type="SUPFAM" id="SSF110921">
    <property type="entry name" value="2-isopropylmalate synthase LeuA, allosteric (dimerisation) domain"/>
    <property type="match status" value="1"/>
</dbReference>
<dbReference type="AlphaFoldDB" id="A0A1E8GLX2"/>
<dbReference type="GO" id="GO:0005737">
    <property type="term" value="C:cytoplasm"/>
    <property type="evidence" value="ECO:0007669"/>
    <property type="project" value="UniProtKB-UniRule"/>
</dbReference>
<comment type="cofactor">
    <cofactor evidence="11">
        <name>Mn(2+)</name>
        <dbReference type="ChEBI" id="CHEBI:29035"/>
    </cofactor>
</comment>
<dbReference type="UniPathway" id="UPA00048">
    <property type="reaction ID" value="UER00070"/>
</dbReference>
<dbReference type="EC" id="2.3.3.13" evidence="3 11"/>